<organism evidence="2 3">
    <name type="scientific">Alkalicoccus saliphilus</name>
    <dbReference type="NCBI Taxonomy" id="200989"/>
    <lineage>
        <taxon>Bacteria</taxon>
        <taxon>Bacillati</taxon>
        <taxon>Bacillota</taxon>
        <taxon>Bacilli</taxon>
        <taxon>Bacillales</taxon>
        <taxon>Bacillaceae</taxon>
        <taxon>Alkalicoccus</taxon>
    </lineage>
</organism>
<keyword evidence="3" id="KW-1185">Reference proteome</keyword>
<accession>A0A2T4U2X6</accession>
<evidence type="ECO:0000256" key="1">
    <source>
        <dbReference type="SAM" id="MobiDB-lite"/>
    </source>
</evidence>
<evidence type="ECO:0000313" key="3">
    <source>
        <dbReference type="Proteomes" id="UP000240509"/>
    </source>
</evidence>
<dbReference type="Proteomes" id="UP000240509">
    <property type="component" value="Unassembled WGS sequence"/>
</dbReference>
<dbReference type="EMBL" id="PZJJ01000035">
    <property type="protein sequence ID" value="PTL37744.1"/>
    <property type="molecule type" value="Genomic_DNA"/>
</dbReference>
<comment type="caution">
    <text evidence="2">The sequence shown here is derived from an EMBL/GenBank/DDBJ whole genome shotgun (WGS) entry which is preliminary data.</text>
</comment>
<dbReference type="AlphaFoldDB" id="A0A2T4U2X6"/>
<evidence type="ECO:0000313" key="2">
    <source>
        <dbReference type="EMBL" id="PTL37744.1"/>
    </source>
</evidence>
<protein>
    <submittedName>
        <fullName evidence="2">Uncharacterized protein</fullName>
    </submittedName>
</protein>
<proteinExistence type="predicted"/>
<sequence>MDLRLVLDRPGVAPAAAAGKWKKGFYHAPPLLKPFSSIRRGFSLRNGGDADGISAQSEDPYSWRRPNS</sequence>
<gene>
    <name evidence="2" type="ORF">C6Y45_14865</name>
</gene>
<feature type="region of interest" description="Disordered" evidence="1">
    <location>
        <begin position="46"/>
        <end position="68"/>
    </location>
</feature>
<name>A0A2T4U2X6_9BACI</name>
<feature type="compositionally biased region" description="Polar residues" evidence="1">
    <location>
        <begin position="54"/>
        <end position="68"/>
    </location>
</feature>
<reference evidence="2 3" key="1">
    <citation type="submission" date="2018-03" db="EMBL/GenBank/DDBJ databases">
        <title>Alkalicoccus saliphilus sp. nov., isolated from a mineral pool.</title>
        <authorList>
            <person name="Zhao B."/>
        </authorList>
    </citation>
    <scope>NUCLEOTIDE SEQUENCE [LARGE SCALE GENOMIC DNA]</scope>
    <source>
        <strain evidence="2 3">6AG</strain>
    </source>
</reference>